<evidence type="ECO:0000256" key="1">
    <source>
        <dbReference type="SAM" id="MobiDB-lite"/>
    </source>
</evidence>
<sequence length="169" mass="18791">MVDTENNAQLPGRHVLRVGTYGIILCLVVGRVMALYTQGGGKSSAHLWQETSLNIGAASYISLQSYEPSHAVLFQAIHGRVASMQSYTFTHLHSDYFLCILPNDPSISQDRRHIHLDEVLLQLFSHLNRYLLNLVAVVQRLQALRWRGAGGKKDSSGTRKDGDGLVHEV</sequence>
<organism evidence="3 4">
    <name type="scientific">Heterobasidion irregulare (strain TC 32-1)</name>
    <dbReference type="NCBI Taxonomy" id="747525"/>
    <lineage>
        <taxon>Eukaryota</taxon>
        <taxon>Fungi</taxon>
        <taxon>Dikarya</taxon>
        <taxon>Basidiomycota</taxon>
        <taxon>Agaricomycotina</taxon>
        <taxon>Agaricomycetes</taxon>
        <taxon>Russulales</taxon>
        <taxon>Bondarzewiaceae</taxon>
        <taxon>Heterobasidion</taxon>
        <taxon>Heterobasidion annosum species complex</taxon>
    </lineage>
</organism>
<accession>W4K963</accession>
<dbReference type="InParanoid" id="W4K963"/>
<keyword evidence="4" id="KW-1185">Reference proteome</keyword>
<feature type="transmembrane region" description="Helical" evidence="2">
    <location>
        <begin position="20"/>
        <end position="37"/>
    </location>
</feature>
<dbReference type="AlphaFoldDB" id="W4K963"/>
<keyword evidence="2" id="KW-0812">Transmembrane</keyword>
<evidence type="ECO:0000313" key="4">
    <source>
        <dbReference type="Proteomes" id="UP000030671"/>
    </source>
</evidence>
<keyword evidence="2" id="KW-0472">Membrane</keyword>
<evidence type="ECO:0000256" key="2">
    <source>
        <dbReference type="SAM" id="Phobius"/>
    </source>
</evidence>
<dbReference type="EMBL" id="KI925457">
    <property type="protein sequence ID" value="ETW82372.1"/>
    <property type="molecule type" value="Genomic_DNA"/>
</dbReference>
<dbReference type="HOGENOM" id="CLU_134541_0_0_1"/>
<name>W4K963_HETIT</name>
<dbReference type="RefSeq" id="XP_009544737.1">
    <property type="nucleotide sequence ID" value="XM_009546442.1"/>
</dbReference>
<protein>
    <submittedName>
        <fullName evidence="3">Uncharacterized protein</fullName>
    </submittedName>
</protein>
<proteinExistence type="predicted"/>
<feature type="region of interest" description="Disordered" evidence="1">
    <location>
        <begin position="149"/>
        <end position="169"/>
    </location>
</feature>
<feature type="compositionally biased region" description="Basic and acidic residues" evidence="1">
    <location>
        <begin position="151"/>
        <end position="169"/>
    </location>
</feature>
<dbReference type="eggNOG" id="ENOG502RD77">
    <property type="taxonomic scope" value="Eukaryota"/>
</dbReference>
<dbReference type="Proteomes" id="UP000030671">
    <property type="component" value="Unassembled WGS sequence"/>
</dbReference>
<evidence type="ECO:0000313" key="3">
    <source>
        <dbReference type="EMBL" id="ETW82372.1"/>
    </source>
</evidence>
<dbReference type="OrthoDB" id="3132519at2759"/>
<dbReference type="GeneID" id="20670224"/>
<gene>
    <name evidence="3" type="ORF">HETIRDRAFT_315454</name>
</gene>
<reference evidence="3 4" key="1">
    <citation type="journal article" date="2012" name="New Phytol.">
        <title>Insight into trade-off between wood decay and parasitism from the genome of a fungal forest pathogen.</title>
        <authorList>
            <person name="Olson A."/>
            <person name="Aerts A."/>
            <person name="Asiegbu F."/>
            <person name="Belbahri L."/>
            <person name="Bouzid O."/>
            <person name="Broberg A."/>
            <person name="Canback B."/>
            <person name="Coutinho P.M."/>
            <person name="Cullen D."/>
            <person name="Dalman K."/>
            <person name="Deflorio G."/>
            <person name="van Diepen L.T."/>
            <person name="Dunand C."/>
            <person name="Duplessis S."/>
            <person name="Durling M."/>
            <person name="Gonthier P."/>
            <person name="Grimwood J."/>
            <person name="Fossdal C.G."/>
            <person name="Hansson D."/>
            <person name="Henrissat B."/>
            <person name="Hietala A."/>
            <person name="Himmelstrand K."/>
            <person name="Hoffmeister D."/>
            <person name="Hogberg N."/>
            <person name="James T.Y."/>
            <person name="Karlsson M."/>
            <person name="Kohler A."/>
            <person name="Kues U."/>
            <person name="Lee Y.H."/>
            <person name="Lin Y.C."/>
            <person name="Lind M."/>
            <person name="Lindquist E."/>
            <person name="Lombard V."/>
            <person name="Lucas S."/>
            <person name="Lunden K."/>
            <person name="Morin E."/>
            <person name="Murat C."/>
            <person name="Park J."/>
            <person name="Raffaello T."/>
            <person name="Rouze P."/>
            <person name="Salamov A."/>
            <person name="Schmutz J."/>
            <person name="Solheim H."/>
            <person name="Stahlberg J."/>
            <person name="Velez H."/>
            <person name="de Vries R.P."/>
            <person name="Wiebenga A."/>
            <person name="Woodward S."/>
            <person name="Yakovlev I."/>
            <person name="Garbelotto M."/>
            <person name="Martin F."/>
            <person name="Grigoriev I.V."/>
            <person name="Stenlid J."/>
        </authorList>
    </citation>
    <scope>NUCLEOTIDE SEQUENCE [LARGE SCALE GENOMIC DNA]</scope>
    <source>
        <strain evidence="3 4">TC 32-1</strain>
    </source>
</reference>
<keyword evidence="2" id="KW-1133">Transmembrane helix</keyword>
<dbReference type="KEGG" id="hir:HETIRDRAFT_315454"/>